<keyword evidence="10 11" id="KW-0804">Transcription</keyword>
<keyword evidence="6 11" id="KW-0411">Iron-sulfur</keyword>
<dbReference type="PANTHER" id="PTHR38839:SF6">
    <property type="entry name" value="TRANSCRIPTIONAL REGULATOR WHIB1"/>
    <property type="match status" value="1"/>
</dbReference>
<feature type="binding site" evidence="11">
    <location>
        <position position="37"/>
    </location>
    <ligand>
        <name>[4Fe-4S] cluster</name>
        <dbReference type="ChEBI" id="CHEBI:49883"/>
    </ligand>
</feature>
<feature type="binding site" evidence="11">
    <location>
        <position position="9"/>
    </location>
    <ligand>
        <name>[4Fe-4S] cluster</name>
        <dbReference type="ChEBI" id="CHEBI:49883"/>
    </ligand>
</feature>
<keyword evidence="11" id="KW-0963">Cytoplasm</keyword>
<evidence type="ECO:0000259" key="12">
    <source>
        <dbReference type="PROSITE" id="PS51674"/>
    </source>
</evidence>
<keyword evidence="14" id="KW-1185">Reference proteome</keyword>
<evidence type="ECO:0000256" key="6">
    <source>
        <dbReference type="ARBA" id="ARBA00023014"/>
    </source>
</evidence>
<dbReference type="RefSeq" id="WP_344529348.1">
    <property type="nucleotide sequence ID" value="NZ_BAAAPE010000009.1"/>
</dbReference>
<comment type="subcellular location">
    <subcellularLocation>
        <location evidence="1 11">Cytoplasm</location>
    </subcellularLocation>
</comment>
<dbReference type="PANTHER" id="PTHR38839">
    <property type="entry name" value="TRANSCRIPTIONAL REGULATOR WHID-RELATED"/>
    <property type="match status" value="1"/>
</dbReference>
<comment type="PTM">
    <text evidence="11">The Fe-S cluster can be nitrosylated by nitric oxide (NO).</text>
</comment>
<comment type="function">
    <text evidence="11">Acts as a transcriptional regulator. Probably redox-responsive. The apo- but not holo-form probably binds DNA.</text>
</comment>
<name>A0ABN2W0G4_9ACTN</name>
<comment type="cofactor">
    <cofactor evidence="11">
        <name>[4Fe-4S] cluster</name>
        <dbReference type="ChEBI" id="CHEBI:49883"/>
    </cofactor>
    <text evidence="11">Binds 1 [4Fe-4S] cluster per subunit. Following nitrosylation of the [4Fe-4S] cluster binds 1 [4Fe-8(NO)] cluster per subunit.</text>
</comment>
<reference evidence="13 14" key="1">
    <citation type="journal article" date="2019" name="Int. J. Syst. Evol. Microbiol.">
        <title>The Global Catalogue of Microorganisms (GCM) 10K type strain sequencing project: providing services to taxonomists for standard genome sequencing and annotation.</title>
        <authorList>
            <consortium name="The Broad Institute Genomics Platform"/>
            <consortium name="The Broad Institute Genome Sequencing Center for Infectious Disease"/>
            <person name="Wu L."/>
            <person name="Ma J."/>
        </authorList>
    </citation>
    <scope>NUCLEOTIDE SEQUENCE [LARGE SCALE GENOMIC DNA]</scope>
    <source>
        <strain evidence="13 14">JCM 15478</strain>
    </source>
</reference>
<evidence type="ECO:0000256" key="4">
    <source>
        <dbReference type="ARBA" id="ARBA00022723"/>
    </source>
</evidence>
<dbReference type="PROSITE" id="PS51674">
    <property type="entry name" value="4FE4S_WBL"/>
    <property type="match status" value="1"/>
</dbReference>
<dbReference type="Pfam" id="PF02467">
    <property type="entry name" value="Whib"/>
    <property type="match status" value="1"/>
</dbReference>
<evidence type="ECO:0000256" key="2">
    <source>
        <dbReference type="ARBA" id="ARBA00006597"/>
    </source>
</evidence>
<keyword evidence="8 11" id="KW-0238">DNA-binding</keyword>
<feature type="domain" description="4Fe-4S Wbl-type" evidence="12">
    <location>
        <begin position="8"/>
        <end position="70"/>
    </location>
</feature>
<comment type="PTM">
    <text evidence="11">Upon Fe-S cluster removal intramolecular disulfide bonds are formed.</text>
</comment>
<comment type="similarity">
    <text evidence="2 11">Belongs to the WhiB family.</text>
</comment>
<evidence type="ECO:0000313" key="14">
    <source>
        <dbReference type="Proteomes" id="UP001500016"/>
    </source>
</evidence>
<dbReference type="InterPro" id="IPR003482">
    <property type="entry name" value="Whib"/>
</dbReference>
<evidence type="ECO:0000256" key="10">
    <source>
        <dbReference type="ARBA" id="ARBA00023163"/>
    </source>
</evidence>
<sequence length="84" mass="9552">MNWRQHAACARMDPDLFFPVGSSGPGALQRERAKAVCRTCPVIQECLDWALRAGETSGVWGGTCENERRELARRAERTRRYADR</sequence>
<feature type="binding site" evidence="11">
    <location>
        <position position="40"/>
    </location>
    <ligand>
        <name>[4Fe-4S] cluster</name>
        <dbReference type="ChEBI" id="CHEBI:49883"/>
    </ligand>
</feature>
<dbReference type="InterPro" id="IPR034768">
    <property type="entry name" value="4FE4S_WBL"/>
</dbReference>
<evidence type="ECO:0000256" key="5">
    <source>
        <dbReference type="ARBA" id="ARBA00023004"/>
    </source>
</evidence>
<gene>
    <name evidence="11" type="primary">whiB</name>
    <name evidence="13" type="ORF">GCM10009801_36380</name>
</gene>
<keyword evidence="3 11" id="KW-0004">4Fe-4S</keyword>
<dbReference type="Proteomes" id="UP001500016">
    <property type="component" value="Unassembled WGS sequence"/>
</dbReference>
<dbReference type="EMBL" id="BAAAPE010000009">
    <property type="protein sequence ID" value="GAA2079093.1"/>
    <property type="molecule type" value="Genomic_DNA"/>
</dbReference>
<keyword evidence="5 11" id="KW-0408">Iron</keyword>
<keyword evidence="9 11" id="KW-1015">Disulfide bond</keyword>
<proteinExistence type="inferred from homology"/>
<keyword evidence="7 11" id="KW-0805">Transcription regulation</keyword>
<evidence type="ECO:0000256" key="7">
    <source>
        <dbReference type="ARBA" id="ARBA00023015"/>
    </source>
</evidence>
<evidence type="ECO:0000256" key="8">
    <source>
        <dbReference type="ARBA" id="ARBA00023125"/>
    </source>
</evidence>
<evidence type="ECO:0000313" key="13">
    <source>
        <dbReference type="EMBL" id="GAA2079093.1"/>
    </source>
</evidence>
<organism evidence="13 14">
    <name type="scientific">Streptomyces albiaxialis</name>
    <dbReference type="NCBI Taxonomy" id="329523"/>
    <lineage>
        <taxon>Bacteria</taxon>
        <taxon>Bacillati</taxon>
        <taxon>Actinomycetota</taxon>
        <taxon>Actinomycetes</taxon>
        <taxon>Kitasatosporales</taxon>
        <taxon>Streptomycetaceae</taxon>
        <taxon>Streptomyces</taxon>
    </lineage>
</organism>
<evidence type="ECO:0000256" key="9">
    <source>
        <dbReference type="ARBA" id="ARBA00023157"/>
    </source>
</evidence>
<dbReference type="HAMAP" id="MF_01479">
    <property type="entry name" value="WhiB"/>
    <property type="match status" value="1"/>
</dbReference>
<evidence type="ECO:0000256" key="3">
    <source>
        <dbReference type="ARBA" id="ARBA00022485"/>
    </source>
</evidence>
<evidence type="ECO:0000256" key="11">
    <source>
        <dbReference type="HAMAP-Rule" id="MF_01479"/>
    </source>
</evidence>
<comment type="caution">
    <text evidence="13">The sequence shown here is derived from an EMBL/GenBank/DDBJ whole genome shotgun (WGS) entry which is preliminary data.</text>
</comment>
<evidence type="ECO:0000256" key="1">
    <source>
        <dbReference type="ARBA" id="ARBA00004496"/>
    </source>
</evidence>
<protein>
    <recommendedName>
        <fullName evidence="11">Transcriptional regulator WhiB</fullName>
    </recommendedName>
</protein>
<feature type="binding site" evidence="11">
    <location>
        <position position="46"/>
    </location>
    <ligand>
        <name>[4Fe-4S] cluster</name>
        <dbReference type="ChEBI" id="CHEBI:49883"/>
    </ligand>
</feature>
<keyword evidence="4 11" id="KW-0479">Metal-binding</keyword>
<accession>A0ABN2W0G4</accession>